<dbReference type="RefSeq" id="XP_004965636.1">
    <property type="nucleotide sequence ID" value="XM_004965579.3"/>
</dbReference>
<dbReference type="GO" id="GO:0005730">
    <property type="term" value="C:nucleolus"/>
    <property type="evidence" value="ECO:0000318"/>
    <property type="project" value="GO_Central"/>
</dbReference>
<dbReference type="HAMAP" id="MF_00801">
    <property type="entry name" value="Endonuclease_5"/>
    <property type="match status" value="1"/>
</dbReference>
<sequence>MGDEQGYQEEGDDYDLVLQKQEWIKTQDMLKSKIILEDDFVWSLPSVGSSSGEDARGKLKYIGGTDISFLKEDPSTACAAVVILDAVTLEVVHEEFVVVQLQVPYIPGFLAFREAPILLGLLEKVKNNAHDFYPQVLMVDGNGLLHPRGFGLACHLGVLADLPTIGVGKNLHHVDGLNQSEVRRQLEGKENCDKEFISLTGRSGTTWGVAMRSCPGSLKPVYISVGHRISLDSAAAIVKLCCKYRVPEPTRQADIRSKVFLQKLQRPEQ</sequence>
<reference evidence="6 8" key="1">
    <citation type="journal article" date="2012" name="Nat. Biotechnol.">
        <title>Reference genome sequence of the model plant Setaria.</title>
        <authorList>
            <person name="Bennetzen J.L."/>
            <person name="Schmutz J."/>
            <person name="Wang H."/>
            <person name="Percifield R."/>
            <person name="Hawkins J."/>
            <person name="Pontaroli A.C."/>
            <person name="Estep M."/>
            <person name="Feng L."/>
            <person name="Vaughn J.N."/>
            <person name="Grimwood J."/>
            <person name="Jenkins J."/>
            <person name="Barry K."/>
            <person name="Lindquist E."/>
            <person name="Hellsten U."/>
            <person name="Deshpande S."/>
            <person name="Wang X."/>
            <person name="Wu X."/>
            <person name="Mitros T."/>
            <person name="Triplett J."/>
            <person name="Yang X."/>
            <person name="Ye C.Y."/>
            <person name="Mauro-Herrera M."/>
            <person name="Wang L."/>
            <person name="Li P."/>
            <person name="Sharma M."/>
            <person name="Sharma R."/>
            <person name="Ronald P.C."/>
            <person name="Panaud O."/>
            <person name="Kellogg E.A."/>
            <person name="Brutnell T.P."/>
            <person name="Doust A.N."/>
            <person name="Tuskan G.A."/>
            <person name="Rokhsar D."/>
            <person name="Devos K.M."/>
        </authorList>
    </citation>
    <scope>NUCLEOTIDE SEQUENCE [LARGE SCALE GENOMIC DNA]</scope>
    <source>
        <strain evidence="8">cv. Yugu1</strain>
        <strain evidence="6">Yugu1</strain>
    </source>
</reference>
<evidence type="ECO:0008006" key="9">
    <source>
        <dbReference type="Google" id="ProtNLM"/>
    </source>
</evidence>
<dbReference type="GO" id="GO:0006281">
    <property type="term" value="P:DNA repair"/>
    <property type="evidence" value="ECO:0007669"/>
    <property type="project" value="InterPro"/>
</dbReference>
<dbReference type="Pfam" id="PF04493">
    <property type="entry name" value="Endonuclease_5"/>
    <property type="match status" value="1"/>
</dbReference>
<accession>K3XYS9</accession>
<dbReference type="InterPro" id="IPR007581">
    <property type="entry name" value="Endonuclease-V"/>
</dbReference>
<evidence type="ECO:0000313" key="7">
    <source>
        <dbReference type="EnsemblPlants" id="KQL11061"/>
    </source>
</evidence>
<reference evidence="6" key="2">
    <citation type="submission" date="2015-07" db="EMBL/GenBank/DDBJ databases">
        <authorList>
            <person name="Noorani M."/>
        </authorList>
    </citation>
    <scope>NUCLEOTIDE SEQUENCE</scope>
    <source>
        <strain evidence="6">Yugu1</strain>
    </source>
</reference>
<dbReference type="KEGG" id="sita:101776887"/>
<dbReference type="OrthoDB" id="20018at2759"/>
<comment type="subcellular location">
    <subcellularLocation>
        <location evidence="1">Cytoplasm</location>
    </subcellularLocation>
</comment>
<dbReference type="PANTHER" id="PTHR28511">
    <property type="entry name" value="ENDONUCLEASE V"/>
    <property type="match status" value="1"/>
</dbReference>
<dbReference type="HOGENOM" id="CLU_047631_0_2_1"/>
<evidence type="ECO:0000256" key="4">
    <source>
        <dbReference type="ARBA" id="ARBA00022759"/>
    </source>
</evidence>
<name>K3XYS9_SETIT</name>
<dbReference type="Gene3D" id="3.30.2170.10">
    <property type="entry name" value="archaeoglobus fulgidus dsm 4304 superfamily"/>
    <property type="match status" value="1"/>
</dbReference>
<keyword evidence="2" id="KW-0963">Cytoplasm</keyword>
<evidence type="ECO:0000313" key="6">
    <source>
        <dbReference type="EMBL" id="RCV22022.1"/>
    </source>
</evidence>
<keyword evidence="8" id="KW-1185">Reference proteome</keyword>
<organism evidence="6">
    <name type="scientific">Setaria italica</name>
    <name type="common">Foxtail millet</name>
    <name type="synonym">Panicum italicum</name>
    <dbReference type="NCBI Taxonomy" id="4555"/>
    <lineage>
        <taxon>Eukaryota</taxon>
        <taxon>Viridiplantae</taxon>
        <taxon>Streptophyta</taxon>
        <taxon>Embryophyta</taxon>
        <taxon>Tracheophyta</taxon>
        <taxon>Spermatophyta</taxon>
        <taxon>Magnoliopsida</taxon>
        <taxon>Liliopsida</taxon>
        <taxon>Poales</taxon>
        <taxon>Poaceae</taxon>
        <taxon>PACMAD clade</taxon>
        <taxon>Panicoideae</taxon>
        <taxon>Panicodae</taxon>
        <taxon>Paniceae</taxon>
        <taxon>Cenchrinae</taxon>
        <taxon>Setaria</taxon>
    </lineage>
</organism>
<dbReference type="Gramene" id="KQL11061">
    <property type="protein sequence ID" value="KQL11061"/>
    <property type="gene ID" value="SETIT_007087mg"/>
</dbReference>
<keyword evidence="3" id="KW-0540">Nuclease</keyword>
<dbReference type="eggNOG" id="KOG4417">
    <property type="taxonomic scope" value="Eukaryota"/>
</dbReference>
<gene>
    <name evidence="7" type="primary">LOC101776887</name>
    <name evidence="6" type="ORF">SETIT_4G186500v2</name>
</gene>
<dbReference type="OMA" id="NACAHTL"/>
<dbReference type="EMBL" id="CM003531">
    <property type="protein sequence ID" value="RCV22022.1"/>
    <property type="molecule type" value="Genomic_DNA"/>
</dbReference>
<dbReference type="GO" id="GO:0003727">
    <property type="term" value="F:single-stranded RNA binding"/>
    <property type="evidence" value="ECO:0000318"/>
    <property type="project" value="GO_Central"/>
</dbReference>
<evidence type="ECO:0000313" key="8">
    <source>
        <dbReference type="Proteomes" id="UP000004995"/>
    </source>
</evidence>
<dbReference type="PANTHER" id="PTHR28511:SF1">
    <property type="entry name" value="ENDONUCLEASE V"/>
    <property type="match status" value="1"/>
</dbReference>
<evidence type="ECO:0000256" key="5">
    <source>
        <dbReference type="ARBA" id="ARBA00022801"/>
    </source>
</evidence>
<dbReference type="Proteomes" id="UP000004995">
    <property type="component" value="Unassembled WGS sequence"/>
</dbReference>
<evidence type="ECO:0000256" key="3">
    <source>
        <dbReference type="ARBA" id="ARBA00022722"/>
    </source>
</evidence>
<keyword evidence="4" id="KW-0255">Endonuclease</keyword>
<dbReference type="CDD" id="cd06559">
    <property type="entry name" value="Endonuclease_V"/>
    <property type="match status" value="1"/>
</dbReference>
<reference evidence="7" key="3">
    <citation type="submission" date="2018-08" db="UniProtKB">
        <authorList>
            <consortium name="EnsemblPlants"/>
        </authorList>
    </citation>
    <scope>IDENTIFICATION</scope>
    <source>
        <strain evidence="7">Yugu1</strain>
    </source>
</reference>
<dbReference type="EMBL" id="AGNK02002563">
    <property type="status" value="NOT_ANNOTATED_CDS"/>
    <property type="molecule type" value="Genomic_DNA"/>
</dbReference>
<dbReference type="STRING" id="4555.K3XYS9"/>
<evidence type="ECO:0000256" key="2">
    <source>
        <dbReference type="ARBA" id="ARBA00022490"/>
    </source>
</evidence>
<dbReference type="GO" id="GO:0005737">
    <property type="term" value="C:cytoplasm"/>
    <property type="evidence" value="ECO:0000318"/>
    <property type="project" value="GO_Central"/>
</dbReference>
<proteinExistence type="inferred from homology"/>
<dbReference type="AlphaFoldDB" id="K3XYS9"/>
<dbReference type="FunFam" id="3.30.2170.10:FF:000005">
    <property type="entry name" value="Predicted protein"/>
    <property type="match status" value="1"/>
</dbReference>
<dbReference type="GO" id="GO:0016891">
    <property type="term" value="F:RNA endonuclease activity producing 5'-phosphomonoesters, hydrolytic mechanism"/>
    <property type="evidence" value="ECO:0000318"/>
    <property type="project" value="GO_Central"/>
</dbReference>
<dbReference type="GeneID" id="101776887"/>
<keyword evidence="5" id="KW-0378">Hydrolase</keyword>
<dbReference type="EnsemblPlants" id="KQL11061">
    <property type="protein sequence ID" value="KQL11061"/>
    <property type="gene ID" value="SETIT_007087mg"/>
</dbReference>
<protein>
    <recommendedName>
        <fullName evidence="9">Endonuclease V</fullName>
    </recommendedName>
</protein>
<evidence type="ECO:0000256" key="1">
    <source>
        <dbReference type="ARBA" id="ARBA00004496"/>
    </source>
</evidence>